<dbReference type="EMBL" id="JAJJMA010315798">
    <property type="protein sequence ID" value="MCL7049420.1"/>
    <property type="molecule type" value="Genomic_DNA"/>
</dbReference>
<dbReference type="SUPFAM" id="SSF48403">
    <property type="entry name" value="Ankyrin repeat"/>
    <property type="match status" value="1"/>
</dbReference>
<evidence type="ECO:0000313" key="2">
    <source>
        <dbReference type="EMBL" id="MCL7049420.1"/>
    </source>
</evidence>
<dbReference type="Gene3D" id="1.25.40.20">
    <property type="entry name" value="Ankyrin repeat-containing domain"/>
    <property type="match status" value="1"/>
</dbReference>
<evidence type="ECO:0000313" key="3">
    <source>
        <dbReference type="Proteomes" id="UP001177140"/>
    </source>
</evidence>
<dbReference type="InterPro" id="IPR002110">
    <property type="entry name" value="Ankyrin_rpt"/>
</dbReference>
<keyword evidence="3" id="KW-1185">Reference proteome</keyword>
<feature type="repeat" description="ANK" evidence="1">
    <location>
        <begin position="20"/>
        <end position="52"/>
    </location>
</feature>
<organism evidence="2 3">
    <name type="scientific">Papaver nudicaule</name>
    <name type="common">Iceland poppy</name>
    <dbReference type="NCBI Taxonomy" id="74823"/>
    <lineage>
        <taxon>Eukaryota</taxon>
        <taxon>Viridiplantae</taxon>
        <taxon>Streptophyta</taxon>
        <taxon>Embryophyta</taxon>
        <taxon>Tracheophyta</taxon>
        <taxon>Spermatophyta</taxon>
        <taxon>Magnoliopsida</taxon>
        <taxon>Ranunculales</taxon>
        <taxon>Papaveraceae</taxon>
        <taxon>Papaveroideae</taxon>
        <taxon>Papaver</taxon>
    </lineage>
</organism>
<evidence type="ECO:0000256" key="1">
    <source>
        <dbReference type="PROSITE-ProRule" id="PRU00023"/>
    </source>
</evidence>
<dbReference type="PROSITE" id="PS50088">
    <property type="entry name" value="ANK_REPEAT"/>
    <property type="match status" value="1"/>
</dbReference>
<feature type="non-terminal residue" evidence="2">
    <location>
        <position position="1"/>
    </location>
</feature>
<comment type="caution">
    <text evidence="2">The sequence shown here is derived from an EMBL/GenBank/DDBJ whole genome shotgun (WGS) entry which is preliminary data.</text>
</comment>
<proteinExistence type="predicted"/>
<dbReference type="AlphaFoldDB" id="A0AA41VY80"/>
<reference evidence="2" key="1">
    <citation type="submission" date="2022-03" db="EMBL/GenBank/DDBJ databases">
        <title>A functionally conserved STORR gene fusion in Papaver species that diverged 16.8 million years ago.</title>
        <authorList>
            <person name="Catania T."/>
        </authorList>
    </citation>
    <scope>NUCLEOTIDE SEQUENCE</scope>
    <source>
        <strain evidence="2">S-191538</strain>
    </source>
</reference>
<dbReference type="Pfam" id="PF12796">
    <property type="entry name" value="Ank_2"/>
    <property type="match status" value="1"/>
</dbReference>
<protein>
    <submittedName>
        <fullName evidence="2">Uncharacterized protein</fullName>
    </submittedName>
</protein>
<dbReference type="Proteomes" id="UP001177140">
    <property type="component" value="Unassembled WGS sequence"/>
</dbReference>
<dbReference type="PANTHER" id="PTHR46224:SF6">
    <property type="entry name" value="ANKYRIN REPEAT FAMILY PROTEIN"/>
    <property type="match status" value="1"/>
</dbReference>
<dbReference type="PANTHER" id="PTHR46224">
    <property type="entry name" value="ANKYRIN REPEAT FAMILY PROTEIN"/>
    <property type="match status" value="1"/>
</dbReference>
<dbReference type="InterPro" id="IPR051616">
    <property type="entry name" value="Cul2-RING_E3_ligase_SR"/>
</dbReference>
<sequence length="78" mass="8537">YTEILNLLLSRGVEVNACSKLGTPLERAAGEGQLEEIRILLDHNADPNLFCSHMFTPLTVSITSGLPQSLQCVELLLE</sequence>
<name>A0AA41VY80_PAPNU</name>
<keyword evidence="1" id="KW-0040">ANK repeat</keyword>
<accession>A0AA41VY80</accession>
<dbReference type="InterPro" id="IPR036770">
    <property type="entry name" value="Ankyrin_rpt-contain_sf"/>
</dbReference>
<feature type="non-terminal residue" evidence="2">
    <location>
        <position position="78"/>
    </location>
</feature>
<gene>
    <name evidence="2" type="ORF">MKW94_017301</name>
</gene>